<feature type="domain" description="TonB-dependent receptor-like beta-barrel" evidence="14">
    <location>
        <begin position="374"/>
        <end position="802"/>
    </location>
</feature>
<proteinExistence type="inferred from homology"/>
<dbReference type="Gene3D" id="2.60.40.1120">
    <property type="entry name" value="Carboxypeptidase-like, regulatory domain"/>
    <property type="match status" value="1"/>
</dbReference>
<dbReference type="Pfam" id="PF07715">
    <property type="entry name" value="Plug"/>
    <property type="match status" value="1"/>
</dbReference>
<dbReference type="RefSeq" id="WP_405286164.1">
    <property type="nucleotide sequence ID" value="NZ_JBBHLI010000001.1"/>
</dbReference>
<dbReference type="SUPFAM" id="SSF56935">
    <property type="entry name" value="Porins"/>
    <property type="match status" value="1"/>
</dbReference>
<dbReference type="Gene3D" id="2.40.170.20">
    <property type="entry name" value="TonB-dependent receptor, beta-barrel domain"/>
    <property type="match status" value="1"/>
</dbReference>
<evidence type="ECO:0000259" key="14">
    <source>
        <dbReference type="Pfam" id="PF00593"/>
    </source>
</evidence>
<evidence type="ECO:0000256" key="4">
    <source>
        <dbReference type="ARBA" id="ARBA00022692"/>
    </source>
</evidence>
<gene>
    <name evidence="16" type="ORF">WI372_00540</name>
</gene>
<dbReference type="Gene3D" id="2.170.130.10">
    <property type="entry name" value="TonB-dependent receptor, plug domain"/>
    <property type="match status" value="1"/>
</dbReference>
<dbReference type="InterPro" id="IPR012910">
    <property type="entry name" value="Plug_dom"/>
</dbReference>
<keyword evidence="2 10" id="KW-0813">Transport</keyword>
<organism evidence="16 17">
    <name type="scientific">Gaopeijia maritima</name>
    <dbReference type="NCBI Taxonomy" id="3119007"/>
    <lineage>
        <taxon>Bacteria</taxon>
        <taxon>Pseudomonadati</taxon>
        <taxon>Gemmatimonadota</taxon>
        <taxon>Longimicrobiia</taxon>
        <taxon>Gaopeijiales</taxon>
        <taxon>Gaopeijiaceae</taxon>
        <taxon>Gaopeijia</taxon>
    </lineage>
</organism>
<dbReference type="InterPro" id="IPR039426">
    <property type="entry name" value="TonB-dep_rcpt-like"/>
</dbReference>
<evidence type="ECO:0000256" key="1">
    <source>
        <dbReference type="ARBA" id="ARBA00004571"/>
    </source>
</evidence>
<keyword evidence="4 10" id="KW-0812">Transmembrane</keyword>
<evidence type="ECO:0000256" key="11">
    <source>
        <dbReference type="RuleBase" id="RU003357"/>
    </source>
</evidence>
<keyword evidence="16" id="KW-0675">Receptor</keyword>
<keyword evidence="9 10" id="KW-0998">Cell outer membrane</keyword>
<keyword evidence="6" id="KW-0406">Ion transport</keyword>
<name>A0ABU9E457_9BACT</name>
<evidence type="ECO:0000256" key="8">
    <source>
        <dbReference type="ARBA" id="ARBA00023136"/>
    </source>
</evidence>
<accession>A0ABU9E457</accession>
<evidence type="ECO:0000313" key="16">
    <source>
        <dbReference type="EMBL" id="MEK9499464.1"/>
    </source>
</evidence>
<protein>
    <submittedName>
        <fullName evidence="16">TonB-dependent receptor</fullName>
    </submittedName>
</protein>
<dbReference type="InterPro" id="IPR023997">
    <property type="entry name" value="TonB-dep_OMP_SusC/RagA_CS"/>
</dbReference>
<dbReference type="InterPro" id="IPR013784">
    <property type="entry name" value="Carb-bd-like_fold"/>
</dbReference>
<evidence type="ECO:0000256" key="9">
    <source>
        <dbReference type="ARBA" id="ARBA00023237"/>
    </source>
</evidence>
<evidence type="ECO:0000256" key="13">
    <source>
        <dbReference type="SAM" id="SignalP"/>
    </source>
</evidence>
<feature type="signal peptide" evidence="13">
    <location>
        <begin position="1"/>
        <end position="26"/>
    </location>
</feature>
<keyword evidence="3 10" id="KW-1134">Transmembrane beta strand</keyword>
<feature type="domain" description="TonB-dependent receptor plug" evidence="15">
    <location>
        <begin position="129"/>
        <end position="251"/>
    </location>
</feature>
<evidence type="ECO:0000256" key="3">
    <source>
        <dbReference type="ARBA" id="ARBA00022452"/>
    </source>
</evidence>
<dbReference type="PROSITE" id="PS52016">
    <property type="entry name" value="TONB_DEPENDENT_REC_3"/>
    <property type="match status" value="1"/>
</dbReference>
<keyword evidence="8 10" id="KW-0472">Membrane</keyword>
<dbReference type="InterPro" id="IPR036942">
    <property type="entry name" value="Beta-barrel_TonB_sf"/>
</dbReference>
<sequence>MNRLATVGWRTALSVLAILVPGSLIAQDSGGTLTGRVIDASTRAPVVGAQVSVVGSSRGALADAEGRFVLAGVPAGAREVRIAHIGYGQSTRSVSVQAGETTTLDVELVSTALDIDGIVVSATGQQTLKREIGSKVGVIEVDDVELAPVRSMSDLLQSREAGVTVLNSGGTAGAGARIRIRGSNSLSLSNFPLIVIDGIRVNDSPDSFGIFTGGVRPSRLDDFNPEDIETIEILRGPSAAALYGTAAANGVIQVTTRRGVSGDAAWRMWAEGTAVDRNITMPDNFFAVDAAQSRCDLLLQSLGACTPAELLRGSPLEDPATTPFRSGGGRTFGASASGGGDATTWYVSGEMQEETGVQEENELSRVNLRGNVSGRVRDNLRITAGFGYVNYDAQFPQNDNSALGVLLNGLLGVPLEGANVGDDGYRWPKAWLQAWDSFQALQRTTLSATADWNPLHWLSVNATAGVDDVNQHDNSLVTPGVLTAFGPPLSIGLRESIRGHVVNYTATGSATGSARLTPQLRSTTSLGAQYYRDRTQSIYASGAGLTPGTGSLGAATSQFDVDEANVENITLGAFLSQQFAWRERLFLNAAVRTDRNSAFGTNLGWIAYPSFSGSWVVSEESFFPTSDLFGGLRLRLAWGQSGLRPTFRQATQFFEGVSAANQSGEEPAFVISGAGNAALEPQRSTEWELGFEAALLHDRVGVDLTWYHKESENDIISRPLPPSAGSSGSRAENLGLMRNSGLELGIDWEALLRTDLGLAFRLTAARSSNELVSLAGQPAINFGLLNSTQRHEAGYPAGGYWQRPITGFADENGDGLIGPSEVEVGEDAVFLGGIFPEREVSLSTDLGIGSWLRVTGLLDYKGGHHQFNATEWGRCEGLGATCRARHDPSSSLEAQAAAVAWAVHGTVAGYVEEADFLKLREVAATIRIPDGLVRGLGGRTSLTLAGRNLFTWTDYSGFDPEVNASAQANFSTQDNTTLPPFRSFMLRFDVTF</sequence>
<evidence type="ECO:0000256" key="6">
    <source>
        <dbReference type="ARBA" id="ARBA00023065"/>
    </source>
</evidence>
<keyword evidence="17" id="KW-1185">Reference proteome</keyword>
<evidence type="ECO:0000256" key="2">
    <source>
        <dbReference type="ARBA" id="ARBA00022448"/>
    </source>
</evidence>
<keyword evidence="7 11" id="KW-0798">TonB box</keyword>
<evidence type="ECO:0000256" key="12">
    <source>
        <dbReference type="SAM" id="MobiDB-lite"/>
    </source>
</evidence>
<dbReference type="InterPro" id="IPR000531">
    <property type="entry name" value="Beta-barrel_TonB"/>
</dbReference>
<evidence type="ECO:0000313" key="17">
    <source>
        <dbReference type="Proteomes" id="UP001484239"/>
    </source>
</evidence>
<dbReference type="PANTHER" id="PTHR30069">
    <property type="entry name" value="TONB-DEPENDENT OUTER MEMBRANE RECEPTOR"/>
    <property type="match status" value="1"/>
</dbReference>
<dbReference type="Pfam" id="PF13620">
    <property type="entry name" value="CarboxypepD_reg"/>
    <property type="match status" value="1"/>
</dbReference>
<reference evidence="16 17" key="1">
    <citation type="submission" date="2024-02" db="EMBL/GenBank/DDBJ databases">
        <title>A novel Gemmatimonadota bacterium.</title>
        <authorList>
            <person name="Du Z.-J."/>
            <person name="Ye Y.-Q."/>
        </authorList>
    </citation>
    <scope>NUCLEOTIDE SEQUENCE [LARGE SCALE GENOMIC DNA]</scope>
    <source>
        <strain evidence="16 17">DH-20</strain>
    </source>
</reference>
<evidence type="ECO:0000256" key="5">
    <source>
        <dbReference type="ARBA" id="ARBA00022729"/>
    </source>
</evidence>
<comment type="subcellular location">
    <subcellularLocation>
        <location evidence="1 10">Cell outer membrane</location>
        <topology evidence="1 10">Multi-pass membrane protein</topology>
    </subcellularLocation>
</comment>
<dbReference type="Pfam" id="PF00593">
    <property type="entry name" value="TonB_dep_Rec_b-barrel"/>
    <property type="match status" value="1"/>
</dbReference>
<feature type="region of interest" description="Disordered" evidence="12">
    <location>
        <begin position="314"/>
        <end position="337"/>
    </location>
</feature>
<dbReference type="InterPro" id="IPR037066">
    <property type="entry name" value="Plug_dom_sf"/>
</dbReference>
<dbReference type="EMBL" id="JBBHLI010000001">
    <property type="protein sequence ID" value="MEK9499464.1"/>
    <property type="molecule type" value="Genomic_DNA"/>
</dbReference>
<dbReference type="SUPFAM" id="SSF49452">
    <property type="entry name" value="Starch-binding domain-like"/>
    <property type="match status" value="1"/>
</dbReference>
<evidence type="ECO:0000259" key="15">
    <source>
        <dbReference type="Pfam" id="PF07715"/>
    </source>
</evidence>
<feature type="compositionally biased region" description="Gly residues" evidence="12">
    <location>
        <begin position="326"/>
        <end position="337"/>
    </location>
</feature>
<evidence type="ECO:0000256" key="7">
    <source>
        <dbReference type="ARBA" id="ARBA00023077"/>
    </source>
</evidence>
<feature type="chain" id="PRO_5045569919" evidence="13">
    <location>
        <begin position="27"/>
        <end position="992"/>
    </location>
</feature>
<comment type="similarity">
    <text evidence="10 11">Belongs to the TonB-dependent receptor family.</text>
</comment>
<dbReference type="PANTHER" id="PTHR30069:SF53">
    <property type="entry name" value="COLICIN I RECEPTOR-RELATED"/>
    <property type="match status" value="1"/>
</dbReference>
<dbReference type="NCBIfam" id="TIGR04057">
    <property type="entry name" value="SusC_RagA_signa"/>
    <property type="match status" value="1"/>
</dbReference>
<dbReference type="Proteomes" id="UP001484239">
    <property type="component" value="Unassembled WGS sequence"/>
</dbReference>
<comment type="caution">
    <text evidence="16">The sequence shown here is derived from an EMBL/GenBank/DDBJ whole genome shotgun (WGS) entry which is preliminary data.</text>
</comment>
<keyword evidence="5 13" id="KW-0732">Signal</keyword>
<evidence type="ECO:0000256" key="10">
    <source>
        <dbReference type="PROSITE-ProRule" id="PRU01360"/>
    </source>
</evidence>